<evidence type="ECO:0000256" key="1">
    <source>
        <dbReference type="ARBA" id="ARBA00023015"/>
    </source>
</evidence>
<keyword evidence="2" id="KW-0238">DNA-binding</keyword>
<keyword evidence="3" id="KW-0804">Transcription</keyword>
<feature type="domain" description="HTH cro/C1-type" evidence="4">
    <location>
        <begin position="16"/>
        <end position="70"/>
    </location>
</feature>
<comment type="caution">
    <text evidence="5">The sequence shown here is derived from an EMBL/GenBank/DDBJ whole genome shotgun (WGS) entry which is preliminary data.</text>
</comment>
<evidence type="ECO:0000313" key="6">
    <source>
        <dbReference type="Proteomes" id="UP000823928"/>
    </source>
</evidence>
<dbReference type="PANTHER" id="PTHR46797">
    <property type="entry name" value="HTH-TYPE TRANSCRIPTIONAL REGULATOR"/>
    <property type="match status" value="1"/>
</dbReference>
<protein>
    <submittedName>
        <fullName evidence="5">Helix-turn-helix transcriptional regulator</fullName>
    </submittedName>
</protein>
<dbReference type="EMBL" id="DVIU01000117">
    <property type="protein sequence ID" value="HIS36114.1"/>
    <property type="molecule type" value="Genomic_DNA"/>
</dbReference>
<dbReference type="Pfam" id="PF01381">
    <property type="entry name" value="HTH_3"/>
    <property type="match status" value="1"/>
</dbReference>
<proteinExistence type="predicted"/>
<dbReference type="InterPro" id="IPR010982">
    <property type="entry name" value="Lambda_DNA-bd_dom_sf"/>
</dbReference>
<dbReference type="GO" id="GO:0005829">
    <property type="term" value="C:cytosol"/>
    <property type="evidence" value="ECO:0007669"/>
    <property type="project" value="TreeGrafter"/>
</dbReference>
<dbReference type="GO" id="GO:0003700">
    <property type="term" value="F:DNA-binding transcription factor activity"/>
    <property type="evidence" value="ECO:0007669"/>
    <property type="project" value="TreeGrafter"/>
</dbReference>
<sequence>MTVKNNLYTKLVGMNVKLARTKAGLKQEELAEKADLSRETIGSIERGEKSPTVATLGAIADALGIEMYKLFIFD</sequence>
<dbReference type="InterPro" id="IPR001387">
    <property type="entry name" value="Cro/C1-type_HTH"/>
</dbReference>
<dbReference type="AlphaFoldDB" id="A0A9D1EYP2"/>
<evidence type="ECO:0000259" key="4">
    <source>
        <dbReference type="PROSITE" id="PS50943"/>
    </source>
</evidence>
<evidence type="ECO:0000313" key="5">
    <source>
        <dbReference type="EMBL" id="HIS36114.1"/>
    </source>
</evidence>
<reference evidence="5" key="1">
    <citation type="submission" date="2020-10" db="EMBL/GenBank/DDBJ databases">
        <authorList>
            <person name="Gilroy R."/>
        </authorList>
    </citation>
    <scope>NUCLEOTIDE SEQUENCE</scope>
    <source>
        <strain evidence="5">6276</strain>
    </source>
</reference>
<gene>
    <name evidence="5" type="ORF">IAC10_05730</name>
</gene>
<name>A0A9D1EYP2_9BACT</name>
<evidence type="ECO:0000256" key="2">
    <source>
        <dbReference type="ARBA" id="ARBA00023125"/>
    </source>
</evidence>
<dbReference type="CDD" id="cd00093">
    <property type="entry name" value="HTH_XRE"/>
    <property type="match status" value="1"/>
</dbReference>
<organism evidence="5 6">
    <name type="scientific">Candidatus Scatousia excrementigallinarum</name>
    <dbReference type="NCBI Taxonomy" id="2840935"/>
    <lineage>
        <taxon>Bacteria</taxon>
        <taxon>Candidatus Scatousia</taxon>
    </lineage>
</organism>
<dbReference type="Proteomes" id="UP000823928">
    <property type="component" value="Unassembled WGS sequence"/>
</dbReference>
<dbReference type="Gene3D" id="1.10.260.40">
    <property type="entry name" value="lambda repressor-like DNA-binding domains"/>
    <property type="match status" value="1"/>
</dbReference>
<dbReference type="GO" id="GO:0003677">
    <property type="term" value="F:DNA binding"/>
    <property type="evidence" value="ECO:0007669"/>
    <property type="project" value="UniProtKB-KW"/>
</dbReference>
<keyword evidence="1" id="KW-0805">Transcription regulation</keyword>
<reference evidence="5" key="2">
    <citation type="journal article" date="2021" name="PeerJ">
        <title>Extensive microbial diversity within the chicken gut microbiome revealed by metagenomics and culture.</title>
        <authorList>
            <person name="Gilroy R."/>
            <person name="Ravi A."/>
            <person name="Getino M."/>
            <person name="Pursley I."/>
            <person name="Horton D.L."/>
            <person name="Alikhan N.F."/>
            <person name="Baker D."/>
            <person name="Gharbi K."/>
            <person name="Hall N."/>
            <person name="Watson M."/>
            <person name="Adriaenssens E.M."/>
            <person name="Foster-Nyarko E."/>
            <person name="Jarju S."/>
            <person name="Secka A."/>
            <person name="Antonio M."/>
            <person name="Oren A."/>
            <person name="Chaudhuri R.R."/>
            <person name="La Ragione R."/>
            <person name="Hildebrand F."/>
            <person name="Pallen M.J."/>
        </authorList>
    </citation>
    <scope>NUCLEOTIDE SEQUENCE</scope>
    <source>
        <strain evidence="5">6276</strain>
    </source>
</reference>
<dbReference type="PANTHER" id="PTHR46797:SF23">
    <property type="entry name" value="HTH-TYPE TRANSCRIPTIONAL REGULATOR SUTR"/>
    <property type="match status" value="1"/>
</dbReference>
<dbReference type="PROSITE" id="PS50943">
    <property type="entry name" value="HTH_CROC1"/>
    <property type="match status" value="1"/>
</dbReference>
<evidence type="ECO:0000256" key="3">
    <source>
        <dbReference type="ARBA" id="ARBA00023163"/>
    </source>
</evidence>
<dbReference type="SMART" id="SM00530">
    <property type="entry name" value="HTH_XRE"/>
    <property type="match status" value="1"/>
</dbReference>
<dbReference type="InterPro" id="IPR050807">
    <property type="entry name" value="TransReg_Diox_bact_type"/>
</dbReference>
<accession>A0A9D1EYP2</accession>
<dbReference type="SUPFAM" id="SSF47413">
    <property type="entry name" value="lambda repressor-like DNA-binding domains"/>
    <property type="match status" value="1"/>
</dbReference>